<dbReference type="PANTHER" id="PTHR18895:SF74">
    <property type="entry name" value="MTRF1L RELEASE FACTOR GLUTAMINE METHYLTRANSFERASE"/>
    <property type="match status" value="1"/>
</dbReference>
<dbReference type="InterPro" id="IPR002052">
    <property type="entry name" value="DNA_methylase_N6_adenine_CS"/>
</dbReference>
<evidence type="ECO:0000256" key="5">
    <source>
        <dbReference type="HAMAP-Rule" id="MF_02126"/>
    </source>
</evidence>
<feature type="binding site" evidence="5">
    <location>
        <position position="198"/>
    </location>
    <ligand>
        <name>S-adenosyl-L-methionine</name>
        <dbReference type="ChEBI" id="CHEBI:59789"/>
    </ligand>
</feature>
<feature type="binding site" evidence="5">
    <location>
        <begin position="119"/>
        <end position="123"/>
    </location>
    <ligand>
        <name>S-adenosyl-L-methionine</name>
        <dbReference type="ChEBI" id="CHEBI:59789"/>
    </ligand>
</feature>
<comment type="catalytic activity">
    <reaction evidence="4 5">
        <text>L-glutaminyl-[peptide chain release factor] + S-adenosyl-L-methionine = N(5)-methyl-L-glutaminyl-[peptide chain release factor] + S-adenosyl-L-homocysteine + H(+)</text>
        <dbReference type="Rhea" id="RHEA:42896"/>
        <dbReference type="Rhea" id="RHEA-COMP:10271"/>
        <dbReference type="Rhea" id="RHEA-COMP:10272"/>
        <dbReference type="ChEBI" id="CHEBI:15378"/>
        <dbReference type="ChEBI" id="CHEBI:30011"/>
        <dbReference type="ChEBI" id="CHEBI:57856"/>
        <dbReference type="ChEBI" id="CHEBI:59789"/>
        <dbReference type="ChEBI" id="CHEBI:61891"/>
        <dbReference type="EC" id="2.1.1.297"/>
    </reaction>
</comment>
<reference evidence="7 8" key="1">
    <citation type="submission" date="2024-09" db="EMBL/GenBank/DDBJ databases">
        <authorList>
            <person name="Sun Q."/>
            <person name="Mori K."/>
        </authorList>
    </citation>
    <scope>NUCLEOTIDE SEQUENCE [LARGE SCALE GENOMIC DNA]</scope>
    <source>
        <strain evidence="7 8">CECT 8622</strain>
    </source>
</reference>
<comment type="similarity">
    <text evidence="5">Belongs to the protein N5-glutamine methyltransferase family. PrmC subfamily.</text>
</comment>
<dbReference type="Gene3D" id="3.40.50.150">
    <property type="entry name" value="Vaccinia Virus protein VP39"/>
    <property type="match status" value="1"/>
</dbReference>
<feature type="binding site" evidence="5">
    <location>
        <begin position="198"/>
        <end position="201"/>
    </location>
    <ligand>
        <name>substrate</name>
    </ligand>
</feature>
<dbReference type="InterPro" id="IPR050320">
    <property type="entry name" value="N5-glutamine_MTase"/>
</dbReference>
<dbReference type="InterPro" id="IPR029063">
    <property type="entry name" value="SAM-dependent_MTases_sf"/>
</dbReference>
<name>A0ABV5FEL1_9FLAO</name>
<keyword evidence="2 5" id="KW-0808">Transferase</keyword>
<dbReference type="EC" id="2.1.1.297" evidence="5"/>
<evidence type="ECO:0000256" key="2">
    <source>
        <dbReference type="ARBA" id="ARBA00022679"/>
    </source>
</evidence>
<dbReference type="NCBIfam" id="TIGR00536">
    <property type="entry name" value="hemK_fam"/>
    <property type="match status" value="1"/>
</dbReference>
<accession>A0ABV5FEL1</accession>
<dbReference type="HAMAP" id="MF_02126">
    <property type="entry name" value="RF_methyltr_PrmC"/>
    <property type="match status" value="1"/>
</dbReference>
<comment type="caution">
    <text evidence="7">The sequence shown here is derived from an EMBL/GenBank/DDBJ whole genome shotgun (WGS) entry which is preliminary data.</text>
</comment>
<dbReference type="InterPro" id="IPR007848">
    <property type="entry name" value="Small_mtfrase_dom"/>
</dbReference>
<dbReference type="PANTHER" id="PTHR18895">
    <property type="entry name" value="HEMK METHYLTRANSFERASE"/>
    <property type="match status" value="1"/>
</dbReference>
<dbReference type="InterPro" id="IPR004556">
    <property type="entry name" value="HemK-like"/>
</dbReference>
<dbReference type="InterPro" id="IPR019874">
    <property type="entry name" value="RF_methyltr_PrmC"/>
</dbReference>
<dbReference type="GO" id="GO:0102559">
    <property type="term" value="F:peptide chain release factor N(5)-glutamine methyltransferase activity"/>
    <property type="evidence" value="ECO:0007669"/>
    <property type="project" value="UniProtKB-EC"/>
</dbReference>
<evidence type="ECO:0000256" key="4">
    <source>
        <dbReference type="ARBA" id="ARBA00048391"/>
    </source>
</evidence>
<dbReference type="CDD" id="cd02440">
    <property type="entry name" value="AdoMet_MTases"/>
    <property type="match status" value="1"/>
</dbReference>
<comment type="caution">
    <text evidence="5">Lacks conserved residue(s) required for the propagation of feature annotation.</text>
</comment>
<dbReference type="GO" id="GO:0032259">
    <property type="term" value="P:methylation"/>
    <property type="evidence" value="ECO:0007669"/>
    <property type="project" value="UniProtKB-KW"/>
</dbReference>
<keyword evidence="8" id="KW-1185">Reference proteome</keyword>
<dbReference type="Proteomes" id="UP001589585">
    <property type="component" value="Unassembled WGS sequence"/>
</dbReference>
<evidence type="ECO:0000256" key="1">
    <source>
        <dbReference type="ARBA" id="ARBA00022603"/>
    </source>
</evidence>
<dbReference type="SUPFAM" id="SSF53335">
    <property type="entry name" value="S-adenosyl-L-methionine-dependent methyltransferases"/>
    <property type="match status" value="1"/>
</dbReference>
<dbReference type="RefSeq" id="WP_379862145.1">
    <property type="nucleotide sequence ID" value="NZ_JBHMFC010000103.1"/>
</dbReference>
<proteinExistence type="inferred from homology"/>
<evidence type="ECO:0000259" key="6">
    <source>
        <dbReference type="Pfam" id="PF05175"/>
    </source>
</evidence>
<dbReference type="EMBL" id="JBHMFC010000103">
    <property type="protein sequence ID" value="MFB9057894.1"/>
    <property type="molecule type" value="Genomic_DNA"/>
</dbReference>
<dbReference type="NCBIfam" id="TIGR03534">
    <property type="entry name" value="RF_mod_PrmC"/>
    <property type="match status" value="1"/>
</dbReference>
<keyword evidence="3 5" id="KW-0949">S-adenosyl-L-methionine</keyword>
<protein>
    <recommendedName>
        <fullName evidence="5">Release factor glutamine methyltransferase</fullName>
        <shortName evidence="5">RF MTase</shortName>
        <ecNumber evidence="5">2.1.1.297</ecNumber>
    </recommendedName>
    <alternativeName>
        <fullName evidence="5">N5-glutamine methyltransferase PrmC</fullName>
    </alternativeName>
    <alternativeName>
        <fullName evidence="5">Protein-(glutamine-N5) MTase PrmC</fullName>
    </alternativeName>
    <alternativeName>
        <fullName evidence="5">Protein-glutamine N-methyltransferase PrmC</fullName>
    </alternativeName>
</protein>
<evidence type="ECO:0000256" key="3">
    <source>
        <dbReference type="ARBA" id="ARBA00022691"/>
    </source>
</evidence>
<feature type="domain" description="Methyltransferase small" evidence="6">
    <location>
        <begin position="107"/>
        <end position="209"/>
    </location>
</feature>
<evidence type="ECO:0000313" key="7">
    <source>
        <dbReference type="EMBL" id="MFB9057894.1"/>
    </source>
</evidence>
<dbReference type="Gene3D" id="1.10.8.10">
    <property type="entry name" value="DNA helicase RuvA subunit, C-terminal domain"/>
    <property type="match status" value="1"/>
</dbReference>
<dbReference type="PROSITE" id="PS00092">
    <property type="entry name" value="N6_MTASE"/>
    <property type="match status" value="1"/>
</dbReference>
<evidence type="ECO:0000313" key="8">
    <source>
        <dbReference type="Proteomes" id="UP001589585"/>
    </source>
</evidence>
<feature type="binding site" evidence="5">
    <location>
        <position position="142"/>
    </location>
    <ligand>
        <name>S-adenosyl-L-methionine</name>
        <dbReference type="ChEBI" id="CHEBI:59789"/>
    </ligand>
</feature>
<dbReference type="Pfam" id="PF05175">
    <property type="entry name" value="MTS"/>
    <property type="match status" value="1"/>
</dbReference>
<gene>
    <name evidence="5 7" type="primary">prmC</name>
    <name evidence="7" type="ORF">ACFFU9_14200</name>
</gene>
<sequence length="293" mass="33713">MRLKDIQNSFHQALDAMYSSEEVDHFFYMLLAFYYKVSRLQLALNTEMEVEDFKPIGEALELLKQQQPIQYIMGETEFYSLTFKVNPHVLIPRPETEGLVEWVIEEAEQDKEIKILDIGTGSGCIAISLAKNLPNAKVYALDISQEALSLAKKNATLNTVDVVFVEADILKQEMDGFVLPCTSHDNKEKIKFDIIVSNPPYVREQEKQLMKANVLENEPHLALFVKDERPLVFYNAIAHFATYNLEKGGRLFFEINEYLGDDMIRLLESKAFEKTVLKQDIFKKDRMIKACLG</sequence>
<organism evidence="7 8">
    <name type="scientific">Mariniflexile ostreae</name>
    <dbReference type="NCBI Taxonomy" id="1520892"/>
    <lineage>
        <taxon>Bacteria</taxon>
        <taxon>Pseudomonadati</taxon>
        <taxon>Bacteroidota</taxon>
        <taxon>Flavobacteriia</taxon>
        <taxon>Flavobacteriales</taxon>
        <taxon>Flavobacteriaceae</taxon>
        <taxon>Mariniflexile</taxon>
    </lineage>
</organism>
<comment type="function">
    <text evidence="5">Methylates the class 1 translation termination release factors RF1/PrfA and RF2/PrfB on the glutamine residue of the universally conserved GGQ motif.</text>
</comment>
<keyword evidence="1 5" id="KW-0489">Methyltransferase</keyword>